<keyword evidence="1" id="KW-1133">Transmembrane helix</keyword>
<dbReference type="Pfam" id="PF25587">
    <property type="entry name" value="Rv2743c"/>
    <property type="match status" value="1"/>
</dbReference>
<dbReference type="EMBL" id="JAGIOO010000001">
    <property type="protein sequence ID" value="MBP2477208.1"/>
    <property type="molecule type" value="Genomic_DNA"/>
</dbReference>
<keyword evidence="1" id="KW-0812">Transmembrane</keyword>
<evidence type="ECO:0000313" key="2">
    <source>
        <dbReference type="EMBL" id="MBP2477208.1"/>
    </source>
</evidence>
<comment type="caution">
    <text evidence="2">The sequence shown here is derived from an EMBL/GenBank/DDBJ whole genome shotgun (WGS) entry which is preliminary data.</text>
</comment>
<sequence>MTSPGDELRKHLGQLVGQQLSGPVDSVRRKIAAWQDPRAKLLRRRRRANRSLAFRGTLAALSGGLVFFIGGDPGIEVSEIVTGSVAVLSAAGTVSAGVKSIRLHRTPLPAAAAPPPPPLPPPGSMAREPMQRLASAEISLAEVLRQLSAPHDGLAPLSIETVEYSRYTAAEAASAVRAVAQQLRAVELARDSAPPMERGHLSDEVRRLRNELDEGVDGYCGLVATAGKAVAASSSSAPRKAIEDATDHLAGLAAALRELAGGGRP</sequence>
<evidence type="ECO:0000313" key="3">
    <source>
        <dbReference type="Proteomes" id="UP001519363"/>
    </source>
</evidence>
<name>A0ABS5AKW2_9PSEU</name>
<feature type="transmembrane region" description="Helical" evidence="1">
    <location>
        <begin position="52"/>
        <end position="71"/>
    </location>
</feature>
<proteinExistence type="predicted"/>
<evidence type="ECO:0000256" key="1">
    <source>
        <dbReference type="SAM" id="Phobius"/>
    </source>
</evidence>
<keyword evidence="3" id="KW-1185">Reference proteome</keyword>
<dbReference type="InterPro" id="IPR057952">
    <property type="entry name" value="Rv2743c-like"/>
</dbReference>
<accession>A0ABS5AKW2</accession>
<dbReference type="RefSeq" id="WP_086780933.1">
    <property type="nucleotide sequence ID" value="NZ_JAGIOO010000001.1"/>
</dbReference>
<protein>
    <submittedName>
        <fullName evidence="2">Uncharacterized protein</fullName>
    </submittedName>
</protein>
<gene>
    <name evidence="2" type="ORF">JOF53_006080</name>
</gene>
<reference evidence="2 3" key="1">
    <citation type="submission" date="2021-03" db="EMBL/GenBank/DDBJ databases">
        <title>Sequencing the genomes of 1000 actinobacteria strains.</title>
        <authorList>
            <person name="Klenk H.-P."/>
        </authorList>
    </citation>
    <scope>NUCLEOTIDE SEQUENCE [LARGE SCALE GENOMIC DNA]</scope>
    <source>
        <strain evidence="2 3">DSM 44580</strain>
    </source>
</reference>
<feature type="transmembrane region" description="Helical" evidence="1">
    <location>
        <begin position="77"/>
        <end position="98"/>
    </location>
</feature>
<dbReference type="Proteomes" id="UP001519363">
    <property type="component" value="Unassembled WGS sequence"/>
</dbReference>
<organism evidence="2 3">
    <name type="scientific">Crossiella equi</name>
    <dbReference type="NCBI Taxonomy" id="130796"/>
    <lineage>
        <taxon>Bacteria</taxon>
        <taxon>Bacillati</taxon>
        <taxon>Actinomycetota</taxon>
        <taxon>Actinomycetes</taxon>
        <taxon>Pseudonocardiales</taxon>
        <taxon>Pseudonocardiaceae</taxon>
        <taxon>Crossiella</taxon>
    </lineage>
</organism>
<keyword evidence="1" id="KW-0472">Membrane</keyword>
<dbReference type="NCBIfam" id="NF047839">
    <property type="entry name" value="PspM_Rv2743c"/>
    <property type="match status" value="1"/>
</dbReference>